<keyword evidence="3 7" id="KW-0812">Transmembrane</keyword>
<feature type="transmembrane region" description="Helical" evidence="7">
    <location>
        <begin position="42"/>
        <end position="58"/>
    </location>
</feature>
<dbReference type="Proteomes" id="UP000192596">
    <property type="component" value="Unassembled WGS sequence"/>
</dbReference>
<feature type="transmembrane region" description="Helical" evidence="7">
    <location>
        <begin position="102"/>
        <end position="124"/>
    </location>
</feature>
<dbReference type="GO" id="GO:0016020">
    <property type="term" value="C:membrane"/>
    <property type="evidence" value="ECO:0007669"/>
    <property type="project" value="UniProtKB-SubCell"/>
</dbReference>
<feature type="domain" description="Peptidase S54 rhomboid" evidence="8">
    <location>
        <begin position="87"/>
        <end position="247"/>
    </location>
</feature>
<proteinExistence type="inferred from homology"/>
<comment type="similarity">
    <text evidence="2">Belongs to the peptidase S54 family.</text>
</comment>
<evidence type="ECO:0000256" key="6">
    <source>
        <dbReference type="ARBA" id="ARBA00023136"/>
    </source>
</evidence>
<dbReference type="PANTHER" id="PTHR43731">
    <property type="entry name" value="RHOMBOID PROTEASE"/>
    <property type="match status" value="1"/>
</dbReference>
<evidence type="ECO:0000313" key="9">
    <source>
        <dbReference type="EMBL" id="OQO03811.1"/>
    </source>
</evidence>
<comment type="caution">
    <text evidence="9">The sequence shown here is derived from an EMBL/GenBank/DDBJ whole genome shotgun (WGS) entry which is preliminary data.</text>
</comment>
<evidence type="ECO:0000256" key="3">
    <source>
        <dbReference type="ARBA" id="ARBA00022692"/>
    </source>
</evidence>
<dbReference type="AlphaFoldDB" id="A0A1V8SXP9"/>
<dbReference type="FunCoup" id="A0A1V8SXP9">
    <property type="interactions" value="1166"/>
</dbReference>
<evidence type="ECO:0000256" key="5">
    <source>
        <dbReference type="ARBA" id="ARBA00022989"/>
    </source>
</evidence>
<evidence type="ECO:0000256" key="2">
    <source>
        <dbReference type="ARBA" id="ARBA00009045"/>
    </source>
</evidence>
<dbReference type="GO" id="GO:0004252">
    <property type="term" value="F:serine-type endopeptidase activity"/>
    <property type="evidence" value="ECO:0007669"/>
    <property type="project" value="InterPro"/>
</dbReference>
<evidence type="ECO:0000256" key="1">
    <source>
        <dbReference type="ARBA" id="ARBA00004141"/>
    </source>
</evidence>
<dbReference type="SUPFAM" id="SSF144091">
    <property type="entry name" value="Rhomboid-like"/>
    <property type="match status" value="1"/>
</dbReference>
<comment type="subcellular location">
    <subcellularLocation>
        <location evidence="1">Membrane</location>
        <topology evidence="1">Multi-pass membrane protein</topology>
    </subcellularLocation>
</comment>
<reference evidence="10" key="1">
    <citation type="submission" date="2017-03" db="EMBL/GenBank/DDBJ databases">
        <title>Genomes of endolithic fungi from Antarctica.</title>
        <authorList>
            <person name="Coleine C."/>
            <person name="Masonjones S."/>
            <person name="Stajich J.E."/>
        </authorList>
    </citation>
    <scope>NUCLEOTIDE SEQUENCE [LARGE SCALE GENOMIC DNA]</scope>
    <source>
        <strain evidence="10">CCFEE 5527</strain>
    </source>
</reference>
<dbReference type="STRING" id="1507870.A0A1V8SXP9"/>
<gene>
    <name evidence="9" type="ORF">B0A48_10452</name>
</gene>
<dbReference type="InterPro" id="IPR022764">
    <property type="entry name" value="Peptidase_S54_rhomboid_dom"/>
</dbReference>
<feature type="transmembrane region" description="Helical" evidence="7">
    <location>
        <begin position="130"/>
        <end position="149"/>
    </location>
</feature>
<keyword evidence="6 7" id="KW-0472">Membrane</keyword>
<evidence type="ECO:0000256" key="4">
    <source>
        <dbReference type="ARBA" id="ARBA00022801"/>
    </source>
</evidence>
<dbReference type="OrthoDB" id="418595at2759"/>
<keyword evidence="4" id="KW-0378">Hydrolase</keyword>
<sequence length="266" mass="29095">MSSTPFFSQSSLLDRANGQILSTLGRSYSGGPSYYSYRSVRAVIWILIGLNVPIFAMWQQAKATNDRRADQLLRKYCTLSWDGIKQGRYYTTLTSAFAHQDWLHFGFNMFALNTFGSVLAMAGGVSPAKVIGLALGSALASSAAFLWHSKPIERDHSRRGWLVATKREPIRAGLGASGLVSGLAGATTLLMPSLRMQIFPIPVAIPLWGVTCIYAAVDAYFLNDSNSNVGHAAHLGGLAFGAVFYLFELRKLGGVWQVARRLVLRR</sequence>
<dbReference type="InterPro" id="IPR035952">
    <property type="entry name" value="Rhomboid-like_sf"/>
</dbReference>
<feature type="transmembrane region" description="Helical" evidence="7">
    <location>
        <begin position="197"/>
        <end position="217"/>
    </location>
</feature>
<protein>
    <recommendedName>
        <fullName evidence="8">Peptidase S54 rhomboid domain-containing protein</fullName>
    </recommendedName>
</protein>
<accession>A0A1V8SXP9</accession>
<dbReference type="InterPro" id="IPR050925">
    <property type="entry name" value="Rhomboid_protease_S54"/>
</dbReference>
<dbReference type="Gene3D" id="1.20.1540.10">
    <property type="entry name" value="Rhomboid-like"/>
    <property type="match status" value="1"/>
</dbReference>
<dbReference type="PANTHER" id="PTHR43731:SF14">
    <property type="entry name" value="PRESENILIN-ASSOCIATED RHOMBOID-LIKE PROTEIN, MITOCHONDRIAL"/>
    <property type="match status" value="1"/>
</dbReference>
<dbReference type="InParanoid" id="A0A1V8SXP9"/>
<organism evidence="9 10">
    <name type="scientific">Cryoendolithus antarcticus</name>
    <dbReference type="NCBI Taxonomy" id="1507870"/>
    <lineage>
        <taxon>Eukaryota</taxon>
        <taxon>Fungi</taxon>
        <taxon>Dikarya</taxon>
        <taxon>Ascomycota</taxon>
        <taxon>Pezizomycotina</taxon>
        <taxon>Dothideomycetes</taxon>
        <taxon>Dothideomycetidae</taxon>
        <taxon>Cladosporiales</taxon>
        <taxon>Cladosporiaceae</taxon>
        <taxon>Cryoendolithus</taxon>
    </lineage>
</organism>
<evidence type="ECO:0000313" key="10">
    <source>
        <dbReference type="Proteomes" id="UP000192596"/>
    </source>
</evidence>
<keyword evidence="10" id="KW-1185">Reference proteome</keyword>
<evidence type="ECO:0000259" key="8">
    <source>
        <dbReference type="Pfam" id="PF01694"/>
    </source>
</evidence>
<keyword evidence="5 7" id="KW-1133">Transmembrane helix</keyword>
<dbReference type="Pfam" id="PF01694">
    <property type="entry name" value="Rhomboid"/>
    <property type="match status" value="1"/>
</dbReference>
<name>A0A1V8SXP9_9PEZI</name>
<feature type="transmembrane region" description="Helical" evidence="7">
    <location>
        <begin position="229"/>
        <end position="247"/>
    </location>
</feature>
<dbReference type="EMBL" id="NAJO01000023">
    <property type="protein sequence ID" value="OQO03811.1"/>
    <property type="molecule type" value="Genomic_DNA"/>
</dbReference>
<evidence type="ECO:0000256" key="7">
    <source>
        <dbReference type="SAM" id="Phobius"/>
    </source>
</evidence>